<evidence type="ECO:0000313" key="2">
    <source>
        <dbReference type="Proteomes" id="UP000438760"/>
    </source>
</evidence>
<dbReference type="EMBL" id="WMJX01000055">
    <property type="protein sequence ID" value="MTG99269.1"/>
    <property type="molecule type" value="Genomic_DNA"/>
</dbReference>
<accession>A0A6I3LI54</accession>
<keyword evidence="2" id="KW-1185">Reference proteome</keyword>
<dbReference type="Proteomes" id="UP000438760">
    <property type="component" value="Unassembled WGS sequence"/>
</dbReference>
<evidence type="ECO:0000313" key="1">
    <source>
        <dbReference type="EMBL" id="MTG99269.1"/>
    </source>
</evidence>
<reference evidence="1 2" key="1">
    <citation type="submission" date="2019-11" db="EMBL/GenBank/DDBJ databases">
        <title>Genome of Strain BIT-d1.</title>
        <authorList>
            <person name="Yang Y."/>
        </authorList>
    </citation>
    <scope>NUCLEOTIDE SEQUENCE [LARGE SCALE GENOMIC DNA]</scope>
    <source>
        <strain evidence="1 2">BIT-d1</strain>
    </source>
</reference>
<organism evidence="1 2">
    <name type="scientific">Myroides albus</name>
    <dbReference type="NCBI Taxonomy" id="2562892"/>
    <lineage>
        <taxon>Bacteria</taxon>
        <taxon>Pseudomonadati</taxon>
        <taxon>Bacteroidota</taxon>
        <taxon>Flavobacteriia</taxon>
        <taxon>Flavobacteriales</taxon>
        <taxon>Flavobacteriaceae</taxon>
        <taxon>Myroides</taxon>
    </lineage>
</organism>
<gene>
    <name evidence="1" type="ORF">GJV76_14240</name>
</gene>
<dbReference type="OrthoDB" id="1443922at2"/>
<sequence length="183" mass="22073">MKDILEQDQLLTEIFGNITKSIRENLAPEIIGEFTIEGFNDLTPSIDKYNVKGIYFFEIKNNFMFDDIELWKEDFINRWEDDIYKHRFVPNTRKVRLNKLNENKEWIPLYLGKSRNVSSRIKEHINKELEKNTFAMKLKARENFREELFRVSVLEIDVTHYDWIVPLVEKELRNIYNPIVGKQ</sequence>
<name>A0A6I3LI54_9FLAO</name>
<protein>
    <submittedName>
        <fullName evidence="1">Uncharacterized protein</fullName>
    </submittedName>
</protein>
<dbReference type="AlphaFoldDB" id="A0A6I3LI54"/>
<comment type="caution">
    <text evidence="1">The sequence shown here is derived from an EMBL/GenBank/DDBJ whole genome shotgun (WGS) entry which is preliminary data.</text>
</comment>
<dbReference type="RefSeq" id="WP_155093267.1">
    <property type="nucleotide sequence ID" value="NZ_WMJX01000055.1"/>
</dbReference>
<proteinExistence type="predicted"/>